<evidence type="ECO:0000313" key="2">
    <source>
        <dbReference type="EMBL" id="VDO82695.1"/>
    </source>
</evidence>
<keyword evidence="3" id="KW-1185">Reference proteome</keyword>
<evidence type="ECO:0000313" key="4">
    <source>
        <dbReference type="WBParaSite" id="SBAD_0000037001-mRNA-1"/>
    </source>
</evidence>
<name>A0A183I9Q8_9BILA</name>
<keyword evidence="1" id="KW-0812">Transmembrane</keyword>
<dbReference type="EMBL" id="UZAM01000789">
    <property type="protein sequence ID" value="VDO82695.1"/>
    <property type="molecule type" value="Genomic_DNA"/>
</dbReference>
<gene>
    <name evidence="2" type="ORF">SBAD_LOCUS352</name>
</gene>
<keyword evidence="1" id="KW-1133">Transmembrane helix</keyword>
<evidence type="ECO:0000313" key="3">
    <source>
        <dbReference type="Proteomes" id="UP000270296"/>
    </source>
</evidence>
<proteinExistence type="predicted"/>
<dbReference type="SUPFAM" id="SSF100934">
    <property type="entry name" value="Heat shock protein 70kD (HSP70), C-terminal subdomain"/>
    <property type="match status" value="1"/>
</dbReference>
<dbReference type="Proteomes" id="UP000270296">
    <property type="component" value="Unassembled WGS sequence"/>
</dbReference>
<dbReference type="InterPro" id="IPR029048">
    <property type="entry name" value="HSP70_C_sf"/>
</dbReference>
<evidence type="ECO:0000256" key="1">
    <source>
        <dbReference type="SAM" id="Phobius"/>
    </source>
</evidence>
<sequence length="92" mass="11610">MQLTEEKYRQFETEETLKLIQQRFKEANEWLEEQTEKTDTKEFEDQLHNLRNITSELFYKYHEYMVRPQDLRCIYFLRLFCFMFILLLILLD</sequence>
<protein>
    <submittedName>
        <fullName evidence="4">Oligoendopeptidase F</fullName>
    </submittedName>
</protein>
<dbReference type="WBParaSite" id="SBAD_0000037001-mRNA-1">
    <property type="protein sequence ID" value="SBAD_0000037001-mRNA-1"/>
    <property type="gene ID" value="SBAD_0000037001"/>
</dbReference>
<dbReference type="AlphaFoldDB" id="A0A183I9Q8"/>
<reference evidence="2 3" key="2">
    <citation type="submission" date="2018-11" db="EMBL/GenBank/DDBJ databases">
        <authorList>
            <consortium name="Pathogen Informatics"/>
        </authorList>
    </citation>
    <scope>NUCLEOTIDE SEQUENCE [LARGE SCALE GENOMIC DNA]</scope>
</reference>
<organism evidence="4">
    <name type="scientific">Soboliphyme baturini</name>
    <dbReference type="NCBI Taxonomy" id="241478"/>
    <lineage>
        <taxon>Eukaryota</taxon>
        <taxon>Metazoa</taxon>
        <taxon>Ecdysozoa</taxon>
        <taxon>Nematoda</taxon>
        <taxon>Enoplea</taxon>
        <taxon>Dorylaimia</taxon>
        <taxon>Dioctophymatida</taxon>
        <taxon>Dioctophymatoidea</taxon>
        <taxon>Soboliphymatidae</taxon>
        <taxon>Soboliphyme</taxon>
    </lineage>
</organism>
<accession>A0A183I9Q8</accession>
<dbReference type="Gene3D" id="1.20.1270.10">
    <property type="match status" value="1"/>
</dbReference>
<keyword evidence="1" id="KW-0472">Membrane</keyword>
<feature type="transmembrane region" description="Helical" evidence="1">
    <location>
        <begin position="73"/>
        <end position="91"/>
    </location>
</feature>
<reference evidence="4" key="1">
    <citation type="submission" date="2016-06" db="UniProtKB">
        <authorList>
            <consortium name="WormBaseParasite"/>
        </authorList>
    </citation>
    <scope>IDENTIFICATION</scope>
</reference>